<evidence type="ECO:0000313" key="13">
    <source>
        <dbReference type="Proteomes" id="UP001367676"/>
    </source>
</evidence>
<gene>
    <name evidence="12" type="ORF">V9T40_010862</name>
</gene>
<feature type="domain" description="Nuclear receptor" evidence="11">
    <location>
        <begin position="1"/>
        <end position="77"/>
    </location>
</feature>
<evidence type="ECO:0000256" key="10">
    <source>
        <dbReference type="SAM" id="MobiDB-lite"/>
    </source>
</evidence>
<accession>A0AAN9XXK9</accession>
<keyword evidence="2" id="KW-0479">Metal-binding</keyword>
<dbReference type="InterPro" id="IPR050200">
    <property type="entry name" value="Nuclear_hormone_rcpt_NR3"/>
</dbReference>
<keyword evidence="4" id="KW-0862">Zinc</keyword>
<dbReference type="AlphaFoldDB" id="A0AAN9XXK9"/>
<feature type="region of interest" description="Disordered" evidence="10">
    <location>
        <begin position="315"/>
        <end position="357"/>
    </location>
</feature>
<evidence type="ECO:0000256" key="1">
    <source>
        <dbReference type="ARBA" id="ARBA00004123"/>
    </source>
</evidence>
<comment type="caution">
    <text evidence="12">The sequence shown here is derived from an EMBL/GenBank/DDBJ whole genome shotgun (WGS) entry which is preliminary data.</text>
</comment>
<dbReference type="Pfam" id="PF00105">
    <property type="entry name" value="zf-C4"/>
    <property type="match status" value="1"/>
</dbReference>
<feature type="region of interest" description="Disordered" evidence="10">
    <location>
        <begin position="152"/>
        <end position="241"/>
    </location>
</feature>
<dbReference type="InterPro" id="IPR001628">
    <property type="entry name" value="Znf_hrmn_rcpt"/>
</dbReference>
<sequence>MSLAPLIVRNAHSNRILVFSASLLQSFFGRTYNNMNSISECKNNNDCIINKKNRTSCKSCRLRKCLVVGMSKSGSRYGRRSNWFKIHCLLQEQGSSVAPNGLGGGFANGSLYPGLFNARHMLSADKFLETRLNGFSPFSDSKHFLNDLEKYRTSSEDSGGSSAGDMDDESRSTSAASRAGGPALSHQQTPSPFSEKEFNNHHHHHHHHHHHPKKLSITVPSSPPSHTTAPSPFTSPPGHPVYTSPYVSPTLRPLPQYHLPFPVTRPGITPAPANLVFLDSLANPAMAMRTGGDLLSFSPAAGGVAVEQDQPIDLSVKSSSLGGDSPKARSSSRTSSASPKSVVDEDEPDAKNVKTVHIPLDLTSKRVQGLTTHSS</sequence>
<feature type="compositionally biased region" description="Low complexity" evidence="10">
    <location>
        <begin position="172"/>
        <end position="183"/>
    </location>
</feature>
<evidence type="ECO:0000256" key="5">
    <source>
        <dbReference type="ARBA" id="ARBA00023015"/>
    </source>
</evidence>
<dbReference type="GO" id="GO:0005634">
    <property type="term" value="C:nucleus"/>
    <property type="evidence" value="ECO:0007669"/>
    <property type="project" value="UniProtKB-SubCell"/>
</dbReference>
<evidence type="ECO:0000256" key="4">
    <source>
        <dbReference type="ARBA" id="ARBA00022833"/>
    </source>
</evidence>
<keyword evidence="13" id="KW-1185">Reference proteome</keyword>
<dbReference type="GO" id="GO:0043565">
    <property type="term" value="F:sequence-specific DNA binding"/>
    <property type="evidence" value="ECO:0007669"/>
    <property type="project" value="InterPro"/>
</dbReference>
<dbReference type="Gene3D" id="3.30.50.10">
    <property type="entry name" value="Erythroid Transcription Factor GATA-1, subunit A"/>
    <property type="match status" value="1"/>
</dbReference>
<evidence type="ECO:0000256" key="7">
    <source>
        <dbReference type="ARBA" id="ARBA00023163"/>
    </source>
</evidence>
<feature type="compositionally biased region" description="Low complexity" evidence="10">
    <location>
        <begin position="328"/>
        <end position="341"/>
    </location>
</feature>
<evidence type="ECO:0000259" key="11">
    <source>
        <dbReference type="PROSITE" id="PS51030"/>
    </source>
</evidence>
<feature type="compositionally biased region" description="Low complexity" evidence="10">
    <location>
        <begin position="216"/>
        <end position="232"/>
    </location>
</feature>
<name>A0AAN9XXK9_9HEMI</name>
<evidence type="ECO:0000313" key="12">
    <source>
        <dbReference type="EMBL" id="KAK7573671.1"/>
    </source>
</evidence>
<dbReference type="GO" id="GO:0008270">
    <property type="term" value="F:zinc ion binding"/>
    <property type="evidence" value="ECO:0007669"/>
    <property type="project" value="UniProtKB-KW"/>
</dbReference>
<keyword evidence="5" id="KW-0805">Transcription regulation</keyword>
<feature type="compositionally biased region" description="Basic residues" evidence="10">
    <location>
        <begin position="201"/>
        <end position="214"/>
    </location>
</feature>
<reference evidence="12 13" key="1">
    <citation type="submission" date="2024-03" db="EMBL/GenBank/DDBJ databases">
        <title>Adaptation during the transition from Ophiocordyceps entomopathogen to insect associate is accompanied by gene loss and intensified selection.</title>
        <authorList>
            <person name="Ward C.M."/>
            <person name="Onetto C.A."/>
            <person name="Borneman A.R."/>
        </authorList>
    </citation>
    <scope>NUCLEOTIDE SEQUENCE [LARGE SCALE GENOMIC DNA]</scope>
    <source>
        <strain evidence="12">AWRI1</strain>
        <tissue evidence="12">Single Adult Female</tissue>
    </source>
</reference>
<dbReference type="GO" id="GO:0003700">
    <property type="term" value="F:DNA-binding transcription factor activity"/>
    <property type="evidence" value="ECO:0007669"/>
    <property type="project" value="InterPro"/>
</dbReference>
<dbReference type="PANTHER" id="PTHR48092">
    <property type="entry name" value="KNIRPS-RELATED PROTEIN-RELATED"/>
    <property type="match status" value="1"/>
</dbReference>
<proteinExistence type="predicted"/>
<organism evidence="12 13">
    <name type="scientific">Parthenolecanium corni</name>
    <dbReference type="NCBI Taxonomy" id="536013"/>
    <lineage>
        <taxon>Eukaryota</taxon>
        <taxon>Metazoa</taxon>
        <taxon>Ecdysozoa</taxon>
        <taxon>Arthropoda</taxon>
        <taxon>Hexapoda</taxon>
        <taxon>Insecta</taxon>
        <taxon>Pterygota</taxon>
        <taxon>Neoptera</taxon>
        <taxon>Paraneoptera</taxon>
        <taxon>Hemiptera</taxon>
        <taxon>Sternorrhyncha</taxon>
        <taxon>Coccoidea</taxon>
        <taxon>Coccidae</taxon>
        <taxon>Parthenolecanium</taxon>
    </lineage>
</organism>
<keyword evidence="3" id="KW-0863">Zinc-finger</keyword>
<evidence type="ECO:0000256" key="6">
    <source>
        <dbReference type="ARBA" id="ARBA00023125"/>
    </source>
</evidence>
<keyword evidence="7" id="KW-0804">Transcription</keyword>
<dbReference type="SMART" id="SM00399">
    <property type="entry name" value="ZnF_C4"/>
    <property type="match status" value="1"/>
</dbReference>
<keyword evidence="6" id="KW-0238">DNA-binding</keyword>
<keyword evidence="9" id="KW-0539">Nucleus</keyword>
<evidence type="ECO:0000256" key="2">
    <source>
        <dbReference type="ARBA" id="ARBA00022723"/>
    </source>
</evidence>
<protein>
    <recommendedName>
        <fullName evidence="11">Nuclear receptor domain-containing protein</fullName>
    </recommendedName>
</protein>
<dbReference type="InterPro" id="IPR013088">
    <property type="entry name" value="Znf_NHR/GATA"/>
</dbReference>
<evidence type="ECO:0000256" key="8">
    <source>
        <dbReference type="ARBA" id="ARBA00023170"/>
    </source>
</evidence>
<evidence type="ECO:0000256" key="9">
    <source>
        <dbReference type="ARBA" id="ARBA00023242"/>
    </source>
</evidence>
<keyword evidence="8" id="KW-0675">Receptor</keyword>
<dbReference type="EMBL" id="JBBCAQ010000037">
    <property type="protein sequence ID" value="KAK7573671.1"/>
    <property type="molecule type" value="Genomic_DNA"/>
</dbReference>
<dbReference type="SUPFAM" id="SSF57716">
    <property type="entry name" value="Glucocorticoid receptor-like (DNA-binding domain)"/>
    <property type="match status" value="1"/>
</dbReference>
<dbReference type="Proteomes" id="UP001367676">
    <property type="component" value="Unassembled WGS sequence"/>
</dbReference>
<dbReference type="PROSITE" id="PS51030">
    <property type="entry name" value="NUCLEAR_REC_DBD_2"/>
    <property type="match status" value="1"/>
</dbReference>
<comment type="subcellular location">
    <subcellularLocation>
        <location evidence="1">Nucleus</location>
    </subcellularLocation>
</comment>
<evidence type="ECO:0000256" key="3">
    <source>
        <dbReference type="ARBA" id="ARBA00022771"/>
    </source>
</evidence>